<comment type="caution">
    <text evidence="2">The sequence shown here is derived from an EMBL/GenBank/DDBJ whole genome shotgun (WGS) entry which is preliminary data.</text>
</comment>
<feature type="transmembrane region" description="Helical" evidence="1">
    <location>
        <begin position="65"/>
        <end position="87"/>
    </location>
</feature>
<dbReference type="EMBL" id="LAZR01000082">
    <property type="protein sequence ID" value="KKN93985.1"/>
    <property type="molecule type" value="Genomic_DNA"/>
</dbReference>
<protein>
    <submittedName>
        <fullName evidence="2">Uncharacterized protein</fullName>
    </submittedName>
</protein>
<reference evidence="2" key="1">
    <citation type="journal article" date="2015" name="Nature">
        <title>Complex archaea that bridge the gap between prokaryotes and eukaryotes.</title>
        <authorList>
            <person name="Spang A."/>
            <person name="Saw J.H."/>
            <person name="Jorgensen S.L."/>
            <person name="Zaremba-Niedzwiedzka K."/>
            <person name="Martijn J."/>
            <person name="Lind A.E."/>
            <person name="van Eijk R."/>
            <person name="Schleper C."/>
            <person name="Guy L."/>
            <person name="Ettema T.J."/>
        </authorList>
    </citation>
    <scope>NUCLEOTIDE SEQUENCE</scope>
</reference>
<name>A0A0F9UL67_9ZZZZ</name>
<sequence>MNRIDRALNKFFDFSTVRGNIRWLLTLVTGLLVIWFIQDILSYVYDLFGGIKYERNENSQRHHRVLGVSLVSVGIVLAGTNICLLLIKKRR</sequence>
<keyword evidence="1" id="KW-0472">Membrane</keyword>
<feature type="transmembrane region" description="Helical" evidence="1">
    <location>
        <begin position="21"/>
        <end position="45"/>
    </location>
</feature>
<organism evidence="2">
    <name type="scientific">marine sediment metagenome</name>
    <dbReference type="NCBI Taxonomy" id="412755"/>
    <lineage>
        <taxon>unclassified sequences</taxon>
        <taxon>metagenomes</taxon>
        <taxon>ecological metagenomes</taxon>
    </lineage>
</organism>
<evidence type="ECO:0000256" key="1">
    <source>
        <dbReference type="SAM" id="Phobius"/>
    </source>
</evidence>
<dbReference type="AlphaFoldDB" id="A0A0F9UL67"/>
<gene>
    <name evidence="2" type="ORF">LCGC14_0192490</name>
</gene>
<keyword evidence="1" id="KW-0812">Transmembrane</keyword>
<evidence type="ECO:0000313" key="2">
    <source>
        <dbReference type="EMBL" id="KKN93985.1"/>
    </source>
</evidence>
<proteinExistence type="predicted"/>
<keyword evidence="1" id="KW-1133">Transmembrane helix</keyword>
<accession>A0A0F9UL67</accession>